<proteinExistence type="predicted"/>
<evidence type="ECO:0000313" key="2">
    <source>
        <dbReference type="Proteomes" id="UP000824533"/>
    </source>
</evidence>
<gene>
    <name evidence="1" type="ORF">K1T71_008300</name>
</gene>
<name>A0ACC1CX03_9NEOP</name>
<sequence>MATSTIKITDLIKRGGQITYSFEITSDITVDELNNVSIEPAFYSVTWHAKSHQCKNLDIAPIKTATLLKNLGKNVLMHISCDMMKKDYLDELLILLKEKSICNLFVVLGENFDSNSSDFQSTLEMIKYIKGKTGDYFAAGIAGFPDSTDEKIQQIKEKIDGGADFILTQAFFDSNIFKTYVERCKKFGIEVPIVPGVFPFETYKQLNNFINMCKVKVSEDLLEKAKSCQDQDESCVGIIRTLIGDLTNNLNVKHIHLFTLNKLKNNCELIKSLQ</sequence>
<dbReference type="EMBL" id="CM034400">
    <property type="protein sequence ID" value="KAJ0176126.1"/>
    <property type="molecule type" value="Genomic_DNA"/>
</dbReference>
<reference evidence="1 2" key="1">
    <citation type="journal article" date="2021" name="Front. Genet.">
        <title>Chromosome-Level Genome Assembly Reveals Significant Gene Expansion in the Toll and IMD Signaling Pathways of Dendrolimus kikuchii.</title>
        <authorList>
            <person name="Zhou J."/>
            <person name="Wu P."/>
            <person name="Xiong Z."/>
            <person name="Liu N."/>
            <person name="Zhao N."/>
            <person name="Ji M."/>
            <person name="Qiu Y."/>
            <person name="Yang B."/>
        </authorList>
    </citation>
    <scope>NUCLEOTIDE SEQUENCE [LARGE SCALE GENOMIC DNA]</scope>
    <source>
        <strain evidence="1">Ann1</strain>
    </source>
</reference>
<accession>A0ACC1CX03</accession>
<comment type="caution">
    <text evidence="1">The sequence shown here is derived from an EMBL/GenBank/DDBJ whole genome shotgun (WGS) entry which is preliminary data.</text>
</comment>
<evidence type="ECO:0000313" key="1">
    <source>
        <dbReference type="EMBL" id="KAJ0176126.1"/>
    </source>
</evidence>
<dbReference type="Proteomes" id="UP000824533">
    <property type="component" value="Linkage Group LG14"/>
</dbReference>
<keyword evidence="2" id="KW-1185">Reference proteome</keyword>
<protein>
    <submittedName>
        <fullName evidence="1">Uncharacterized protein</fullName>
    </submittedName>
</protein>
<organism evidence="1 2">
    <name type="scientific">Dendrolimus kikuchii</name>
    <dbReference type="NCBI Taxonomy" id="765133"/>
    <lineage>
        <taxon>Eukaryota</taxon>
        <taxon>Metazoa</taxon>
        <taxon>Ecdysozoa</taxon>
        <taxon>Arthropoda</taxon>
        <taxon>Hexapoda</taxon>
        <taxon>Insecta</taxon>
        <taxon>Pterygota</taxon>
        <taxon>Neoptera</taxon>
        <taxon>Endopterygota</taxon>
        <taxon>Lepidoptera</taxon>
        <taxon>Glossata</taxon>
        <taxon>Ditrysia</taxon>
        <taxon>Bombycoidea</taxon>
        <taxon>Lasiocampidae</taxon>
        <taxon>Dendrolimus</taxon>
    </lineage>
</organism>